<dbReference type="Gene3D" id="3.20.20.70">
    <property type="entry name" value="Aldolase class I"/>
    <property type="match status" value="1"/>
</dbReference>
<comment type="similarity">
    <text evidence="2">Belongs to the NADH:flavin oxidoreductase/NADH oxidase family.</text>
</comment>
<evidence type="ECO:0000256" key="2">
    <source>
        <dbReference type="ARBA" id="ARBA00005979"/>
    </source>
</evidence>
<dbReference type="CDD" id="cd02933">
    <property type="entry name" value="OYE_like_FMN"/>
    <property type="match status" value="1"/>
</dbReference>
<feature type="domain" description="Phosphotyrosine protein phosphatase I" evidence="7">
    <location>
        <begin position="40"/>
        <end position="174"/>
    </location>
</feature>
<gene>
    <name evidence="8" type="ORF">NE237_025783</name>
</gene>
<dbReference type="Pfam" id="PF00724">
    <property type="entry name" value="Oxidored_FMN"/>
    <property type="match status" value="1"/>
</dbReference>
<dbReference type="PANTHER" id="PTHR22893:SF112">
    <property type="entry name" value="12-OXOPHYTODIENOATE REDUCTASE 3"/>
    <property type="match status" value="1"/>
</dbReference>
<dbReference type="PANTHER" id="PTHR22893">
    <property type="entry name" value="NADH OXIDOREDUCTASE-RELATED"/>
    <property type="match status" value="1"/>
</dbReference>
<keyword evidence="4" id="KW-0288">FMN</keyword>
<dbReference type="Pfam" id="PF01451">
    <property type="entry name" value="LMWPc"/>
    <property type="match status" value="1"/>
</dbReference>
<keyword evidence="3" id="KW-0285">Flavoprotein</keyword>
<evidence type="ECO:0000256" key="6">
    <source>
        <dbReference type="ARBA" id="ARBA00023002"/>
    </source>
</evidence>
<dbReference type="Proteomes" id="UP001141806">
    <property type="component" value="Unassembled WGS sequence"/>
</dbReference>
<proteinExistence type="inferred from homology"/>
<evidence type="ECO:0000256" key="1">
    <source>
        <dbReference type="ARBA" id="ARBA00001917"/>
    </source>
</evidence>
<dbReference type="GO" id="GO:0009695">
    <property type="term" value="P:jasmonic acid biosynthetic process"/>
    <property type="evidence" value="ECO:0007669"/>
    <property type="project" value="TreeGrafter"/>
</dbReference>
<dbReference type="InterPro" id="IPR023485">
    <property type="entry name" value="Ptyr_pPase"/>
</dbReference>
<dbReference type="InterPro" id="IPR001155">
    <property type="entry name" value="OxRdtase_FMN_N"/>
</dbReference>
<name>A0A9Q0H2I6_9MAGN</name>
<evidence type="ECO:0000313" key="8">
    <source>
        <dbReference type="EMBL" id="KAJ4958672.1"/>
    </source>
</evidence>
<dbReference type="GO" id="GO:0005777">
    <property type="term" value="C:peroxisome"/>
    <property type="evidence" value="ECO:0007669"/>
    <property type="project" value="TreeGrafter"/>
</dbReference>
<protein>
    <recommendedName>
        <fullName evidence="7">Phosphotyrosine protein phosphatase I domain-containing protein</fullName>
    </recommendedName>
</protein>
<evidence type="ECO:0000313" key="9">
    <source>
        <dbReference type="Proteomes" id="UP001141806"/>
    </source>
</evidence>
<comment type="caution">
    <text evidence="8">The sequence shown here is derived from an EMBL/GenBank/DDBJ whole genome shotgun (WGS) entry which is preliminary data.</text>
</comment>
<dbReference type="InterPro" id="IPR013785">
    <property type="entry name" value="Aldolase_TIM"/>
</dbReference>
<keyword evidence="6" id="KW-0560">Oxidoreductase</keyword>
<sequence>MGAVPVLDSFSVPGTISITQEEVCFHKNFISSTETGTKPFSVLFVCLGNICRSPTAEVVFREIVKRRGLDSKFKVDSAGTIDYHDTYFIFIDRIEKKRWWDHGSGECVDECTCCIVYLYLTRDRSSDDQERKQMAESSAAQETALFTPYKMGRFKLSHRIVLAPMTRCRALNGIPQAANVEYYKQRATPGGFLITEGTTISPTAAGFPHVPGIYTDDQREAWKMVVDAVHSKGSLIFCQLWHVGRASHQVYQPGGTSSPISSTSKPISGRWRILMPDGSYSKYPTPRALATTEIPEVVAHYRQATLNAVRAGFDGIEIHGAHGYLIDQFLKDGINDRTDHYGGSTDNRCKFLSQVVRAVVSAIGPDRVGVRISPAIDHLEATDSDPASLGLAVIDKLNWLQREMGKLAYLHVTQPRYTAYGQTESGQHGSEEEEARMMRTWRKAYDGTFICSGGYNRELGMEAVAQGDADLVSYGRLFISNPDLVTRFRLNAPLNREPTRTVDTIRSSLGI</sequence>
<dbReference type="GO" id="GO:0010181">
    <property type="term" value="F:FMN binding"/>
    <property type="evidence" value="ECO:0007669"/>
    <property type="project" value="InterPro"/>
</dbReference>
<dbReference type="Gene3D" id="3.40.50.2300">
    <property type="match status" value="1"/>
</dbReference>
<dbReference type="GO" id="GO:0016629">
    <property type="term" value="F:12-oxophytodienoate reductase activity"/>
    <property type="evidence" value="ECO:0007669"/>
    <property type="project" value="TreeGrafter"/>
</dbReference>
<dbReference type="SUPFAM" id="SSF51395">
    <property type="entry name" value="FMN-linked oxidoreductases"/>
    <property type="match status" value="1"/>
</dbReference>
<dbReference type="EMBL" id="JAMYWD010000010">
    <property type="protein sequence ID" value="KAJ4958672.1"/>
    <property type="molecule type" value="Genomic_DNA"/>
</dbReference>
<dbReference type="InterPro" id="IPR036196">
    <property type="entry name" value="Ptyr_pPase_sf"/>
</dbReference>
<dbReference type="InterPro" id="IPR045247">
    <property type="entry name" value="Oye-like"/>
</dbReference>
<comment type="cofactor">
    <cofactor evidence="1">
        <name>FMN</name>
        <dbReference type="ChEBI" id="CHEBI:58210"/>
    </cofactor>
</comment>
<organism evidence="8 9">
    <name type="scientific">Protea cynaroides</name>
    <dbReference type="NCBI Taxonomy" id="273540"/>
    <lineage>
        <taxon>Eukaryota</taxon>
        <taxon>Viridiplantae</taxon>
        <taxon>Streptophyta</taxon>
        <taxon>Embryophyta</taxon>
        <taxon>Tracheophyta</taxon>
        <taxon>Spermatophyta</taxon>
        <taxon>Magnoliopsida</taxon>
        <taxon>Proteales</taxon>
        <taxon>Proteaceae</taxon>
        <taxon>Protea</taxon>
    </lineage>
</organism>
<dbReference type="AlphaFoldDB" id="A0A9Q0H2I6"/>
<reference evidence="8" key="1">
    <citation type="journal article" date="2023" name="Plant J.">
        <title>The genome of the king protea, Protea cynaroides.</title>
        <authorList>
            <person name="Chang J."/>
            <person name="Duong T.A."/>
            <person name="Schoeman C."/>
            <person name="Ma X."/>
            <person name="Roodt D."/>
            <person name="Barker N."/>
            <person name="Li Z."/>
            <person name="Van de Peer Y."/>
            <person name="Mizrachi E."/>
        </authorList>
    </citation>
    <scope>NUCLEOTIDE SEQUENCE</scope>
    <source>
        <tissue evidence="8">Young leaves</tissue>
    </source>
</reference>
<keyword evidence="5" id="KW-0521">NADP</keyword>
<dbReference type="SUPFAM" id="SSF52788">
    <property type="entry name" value="Phosphotyrosine protein phosphatases I"/>
    <property type="match status" value="1"/>
</dbReference>
<keyword evidence="9" id="KW-1185">Reference proteome</keyword>
<dbReference type="GO" id="GO:0031408">
    <property type="term" value="P:oxylipin biosynthetic process"/>
    <property type="evidence" value="ECO:0007669"/>
    <property type="project" value="TreeGrafter"/>
</dbReference>
<dbReference type="OrthoDB" id="1663137at2759"/>
<evidence type="ECO:0000256" key="3">
    <source>
        <dbReference type="ARBA" id="ARBA00022630"/>
    </source>
</evidence>
<dbReference type="FunFam" id="3.20.20.70:FF:000073">
    <property type="entry name" value="12-oxophytodienoate reductase 3"/>
    <property type="match status" value="1"/>
</dbReference>
<evidence type="ECO:0000259" key="7">
    <source>
        <dbReference type="SMART" id="SM00226"/>
    </source>
</evidence>
<dbReference type="SMART" id="SM00226">
    <property type="entry name" value="LMWPc"/>
    <property type="match status" value="1"/>
</dbReference>
<evidence type="ECO:0000256" key="5">
    <source>
        <dbReference type="ARBA" id="ARBA00022857"/>
    </source>
</evidence>
<accession>A0A9Q0H2I6</accession>
<evidence type="ECO:0000256" key="4">
    <source>
        <dbReference type="ARBA" id="ARBA00022643"/>
    </source>
</evidence>